<sequence length="137" mass="15526">MRKKPRNLRASRSQKRIEIVTGDETWIPLSPPIRKQDGKVWLTKGEAFPAVCVSDFRAEKVLCCIYFDALDPVAQIPVPKGQTLTGAIYTEVVLPEVGKYNAKRRPITSTRGLEILHNNARLHKTLAVRQKIKYMGK</sequence>
<dbReference type="EMBL" id="JAKMXF010000342">
    <property type="protein sequence ID" value="KAI6647535.1"/>
    <property type="molecule type" value="Genomic_DNA"/>
</dbReference>
<reference evidence="1 2" key="1">
    <citation type="journal article" date="2023" name="BMC Biol.">
        <title>The compact genome of the sponge Oopsacas minuta (Hexactinellida) is lacking key metazoan core genes.</title>
        <authorList>
            <person name="Santini S."/>
            <person name="Schenkelaars Q."/>
            <person name="Jourda C."/>
            <person name="Duchesne M."/>
            <person name="Belahbib H."/>
            <person name="Rocher C."/>
            <person name="Selva M."/>
            <person name="Riesgo A."/>
            <person name="Vervoort M."/>
            <person name="Leys S.P."/>
            <person name="Kodjabachian L."/>
            <person name="Le Bivic A."/>
            <person name="Borchiellini C."/>
            <person name="Claverie J.M."/>
            <person name="Renard E."/>
        </authorList>
    </citation>
    <scope>NUCLEOTIDE SEQUENCE [LARGE SCALE GENOMIC DNA]</scope>
    <source>
        <strain evidence="1">SPO-2</strain>
    </source>
</reference>
<evidence type="ECO:0000313" key="1">
    <source>
        <dbReference type="EMBL" id="KAI6647535.1"/>
    </source>
</evidence>
<gene>
    <name evidence="1" type="ORF">LOD99_8801</name>
</gene>
<name>A0AAV7JF96_9METZ</name>
<accession>A0AAV7JF96</accession>
<dbReference type="InterPro" id="IPR036397">
    <property type="entry name" value="RNaseH_sf"/>
</dbReference>
<dbReference type="Proteomes" id="UP001165289">
    <property type="component" value="Unassembled WGS sequence"/>
</dbReference>
<dbReference type="InterPro" id="IPR052709">
    <property type="entry name" value="Transposase-MT_Hybrid"/>
</dbReference>
<dbReference type="GO" id="GO:0003676">
    <property type="term" value="F:nucleic acid binding"/>
    <property type="evidence" value="ECO:0007669"/>
    <property type="project" value="InterPro"/>
</dbReference>
<dbReference type="PANTHER" id="PTHR46060:SF1">
    <property type="entry name" value="MARINER MOS1 TRANSPOSASE-LIKE PROTEIN"/>
    <property type="match status" value="1"/>
</dbReference>
<evidence type="ECO:0000313" key="2">
    <source>
        <dbReference type="Proteomes" id="UP001165289"/>
    </source>
</evidence>
<dbReference type="PANTHER" id="PTHR46060">
    <property type="entry name" value="MARINER MOS1 TRANSPOSASE-LIKE PROTEIN"/>
    <property type="match status" value="1"/>
</dbReference>
<dbReference type="AlphaFoldDB" id="A0AAV7JF96"/>
<organism evidence="1 2">
    <name type="scientific">Oopsacas minuta</name>
    <dbReference type="NCBI Taxonomy" id="111878"/>
    <lineage>
        <taxon>Eukaryota</taxon>
        <taxon>Metazoa</taxon>
        <taxon>Porifera</taxon>
        <taxon>Hexactinellida</taxon>
        <taxon>Hexasterophora</taxon>
        <taxon>Lyssacinosida</taxon>
        <taxon>Leucopsacidae</taxon>
        <taxon>Oopsacas</taxon>
    </lineage>
</organism>
<dbReference type="Gene3D" id="3.30.420.10">
    <property type="entry name" value="Ribonuclease H-like superfamily/Ribonuclease H"/>
    <property type="match status" value="1"/>
</dbReference>
<protein>
    <submittedName>
        <fullName evidence="1">Transposase</fullName>
    </submittedName>
</protein>
<keyword evidence="2" id="KW-1185">Reference proteome</keyword>
<proteinExistence type="predicted"/>
<comment type="caution">
    <text evidence="1">The sequence shown here is derived from an EMBL/GenBank/DDBJ whole genome shotgun (WGS) entry which is preliminary data.</text>
</comment>